<protein>
    <submittedName>
        <fullName evidence="2">Uncharacterized protein</fullName>
    </submittedName>
</protein>
<dbReference type="HOGENOM" id="CLU_3231495_0_0_6"/>
<evidence type="ECO:0000256" key="1">
    <source>
        <dbReference type="SAM" id="Phobius"/>
    </source>
</evidence>
<organism evidence="2 3">
    <name type="scientific">Citrobacter youngae ATCC 29220</name>
    <dbReference type="NCBI Taxonomy" id="500640"/>
    <lineage>
        <taxon>Bacteria</taxon>
        <taxon>Pseudomonadati</taxon>
        <taxon>Pseudomonadota</taxon>
        <taxon>Gammaproteobacteria</taxon>
        <taxon>Enterobacterales</taxon>
        <taxon>Enterobacteriaceae</taxon>
        <taxon>Citrobacter</taxon>
        <taxon>Citrobacter freundii complex</taxon>
    </lineage>
</organism>
<sequence>MLADVNKHSKVGTFLKQKTSIYSACYYILFLSINMFILIDIID</sequence>
<dbReference type="EMBL" id="ABWL02000005">
    <property type="protein sequence ID" value="EFE09647.1"/>
    <property type="molecule type" value="Genomic_DNA"/>
</dbReference>
<reference evidence="2 3" key="1">
    <citation type="submission" date="2010-02" db="EMBL/GenBank/DDBJ databases">
        <authorList>
            <person name="Weinstock G."/>
            <person name="Sodergren E."/>
            <person name="Clifton S."/>
            <person name="Fulton L."/>
            <person name="Fulton B."/>
            <person name="Courtney L."/>
            <person name="Fronick C."/>
            <person name="Harrison M."/>
            <person name="Strong C."/>
            <person name="Farmer C."/>
            <person name="Delahaunty K."/>
            <person name="Markovic C."/>
            <person name="Hall O."/>
            <person name="Minx P."/>
            <person name="Tomlinson C."/>
            <person name="Mitreva M."/>
            <person name="Nelson J."/>
            <person name="Hou S."/>
            <person name="Wollam A."/>
            <person name="Pepin K.H."/>
            <person name="Johnson M."/>
            <person name="Bhonagiri V."/>
            <person name="Zhang X."/>
            <person name="Suruliraj S."/>
            <person name="Warren W."/>
            <person name="Chinwalla A."/>
            <person name="Mardis E.R."/>
            <person name="Wilson R.K."/>
        </authorList>
    </citation>
    <scope>NUCLEOTIDE SEQUENCE [LARGE SCALE GENOMIC DNA]</scope>
    <source>
        <strain evidence="2 3">ATCC 29220</strain>
    </source>
</reference>
<comment type="caution">
    <text evidence="2">The sequence shown here is derived from an EMBL/GenBank/DDBJ whole genome shotgun (WGS) entry which is preliminary data.</text>
</comment>
<dbReference type="AlphaFoldDB" id="D4B8Y5"/>
<accession>D4B8Y5</accession>
<keyword evidence="1" id="KW-0812">Transmembrane</keyword>
<keyword evidence="1" id="KW-1133">Transmembrane helix</keyword>
<keyword evidence="1" id="KW-0472">Membrane</keyword>
<evidence type="ECO:0000313" key="3">
    <source>
        <dbReference type="Proteomes" id="UP000003880"/>
    </source>
</evidence>
<proteinExistence type="predicted"/>
<gene>
    <name evidence="2" type="ORF">CIT292_06923</name>
</gene>
<name>D4B8Y5_9ENTR</name>
<dbReference type="Proteomes" id="UP000003880">
    <property type="component" value="Unassembled WGS sequence"/>
</dbReference>
<evidence type="ECO:0000313" key="2">
    <source>
        <dbReference type="EMBL" id="EFE09647.1"/>
    </source>
</evidence>
<feature type="transmembrane region" description="Helical" evidence="1">
    <location>
        <begin position="21"/>
        <end position="42"/>
    </location>
</feature>